<feature type="non-terminal residue" evidence="1">
    <location>
        <position position="1"/>
    </location>
</feature>
<evidence type="ECO:0000313" key="2">
    <source>
        <dbReference type="Proteomes" id="UP000198211"/>
    </source>
</evidence>
<sequence>RLAATLLDQTLVMRGSVVLEWDNAMDKVIRVHFQADMMTPLIKLLGDMKDVNSVFNKARVTPDCRFVRSVH</sequence>
<evidence type="ECO:0000313" key="1">
    <source>
        <dbReference type="EMBL" id="OWY97448.1"/>
    </source>
</evidence>
<reference evidence="2" key="1">
    <citation type="submission" date="2017-03" db="EMBL/GenBank/DDBJ databases">
        <title>Phytopthora megakarya and P. palmivora, two closely related causual agents of cacao black pod achieved similar genome size and gene model numbers by different mechanisms.</title>
        <authorList>
            <person name="Ali S."/>
            <person name="Shao J."/>
            <person name="Larry D.J."/>
            <person name="Kronmiller B."/>
            <person name="Shen D."/>
            <person name="Strem M.D."/>
            <person name="Melnick R.L."/>
            <person name="Guiltinan M.J."/>
            <person name="Tyler B.M."/>
            <person name="Meinhardt L.W."/>
            <person name="Bailey B.A."/>
        </authorList>
    </citation>
    <scope>NUCLEOTIDE SEQUENCE [LARGE SCALE GENOMIC DNA]</scope>
    <source>
        <strain evidence="2">zdho120</strain>
    </source>
</reference>
<evidence type="ECO:0008006" key="3">
    <source>
        <dbReference type="Google" id="ProtNLM"/>
    </source>
</evidence>
<protein>
    <recommendedName>
        <fullName evidence="3">Bzip transcription factor</fullName>
    </recommendedName>
</protein>
<accession>A0A225UXA0</accession>
<dbReference type="EMBL" id="NBNE01010444">
    <property type="protein sequence ID" value="OWY97448.1"/>
    <property type="molecule type" value="Genomic_DNA"/>
</dbReference>
<dbReference type="AlphaFoldDB" id="A0A225UXA0"/>
<keyword evidence="2" id="KW-1185">Reference proteome</keyword>
<gene>
    <name evidence="1" type="ORF">PHMEG_00032014</name>
</gene>
<name>A0A225UXA0_9STRA</name>
<proteinExistence type="predicted"/>
<dbReference type="OrthoDB" id="118383at2759"/>
<comment type="caution">
    <text evidence="1">The sequence shown here is derived from an EMBL/GenBank/DDBJ whole genome shotgun (WGS) entry which is preliminary data.</text>
</comment>
<dbReference type="Proteomes" id="UP000198211">
    <property type="component" value="Unassembled WGS sequence"/>
</dbReference>
<organism evidence="1 2">
    <name type="scientific">Phytophthora megakarya</name>
    <dbReference type="NCBI Taxonomy" id="4795"/>
    <lineage>
        <taxon>Eukaryota</taxon>
        <taxon>Sar</taxon>
        <taxon>Stramenopiles</taxon>
        <taxon>Oomycota</taxon>
        <taxon>Peronosporomycetes</taxon>
        <taxon>Peronosporales</taxon>
        <taxon>Peronosporaceae</taxon>
        <taxon>Phytophthora</taxon>
    </lineage>
</organism>